<feature type="non-terminal residue" evidence="2">
    <location>
        <position position="1"/>
    </location>
</feature>
<evidence type="ECO:0000313" key="3">
    <source>
        <dbReference type="Proteomes" id="UP000601435"/>
    </source>
</evidence>
<feature type="compositionally biased region" description="Basic and acidic residues" evidence="1">
    <location>
        <begin position="137"/>
        <end position="148"/>
    </location>
</feature>
<keyword evidence="3" id="KW-1185">Reference proteome</keyword>
<evidence type="ECO:0000313" key="2">
    <source>
        <dbReference type="EMBL" id="CAE7809758.1"/>
    </source>
</evidence>
<dbReference type="AlphaFoldDB" id="A0A812Z2Z9"/>
<gene>
    <name evidence="2" type="ORF">SNEC2469_LOCUS23970</name>
</gene>
<feature type="region of interest" description="Disordered" evidence="1">
    <location>
        <begin position="137"/>
        <end position="163"/>
    </location>
</feature>
<evidence type="ECO:0000256" key="1">
    <source>
        <dbReference type="SAM" id="MobiDB-lite"/>
    </source>
</evidence>
<sequence length="163" mass="18168">AGAIEAAVAGVPHFQTKSRSPGVRPWEWIRWRVDACARAASATGLDPNRCEALRNIGAALLEPYRLEFERVEKQHVEALRLHQQQQQQLAEEAARKAEQRLGCLCCYASDCSAGYGLRHAAEMQQKLQRVEVPRARHKGAKAEFREHAPVAPMQRSGHSPSLP</sequence>
<organism evidence="2 3">
    <name type="scientific">Symbiodinium necroappetens</name>
    <dbReference type="NCBI Taxonomy" id="1628268"/>
    <lineage>
        <taxon>Eukaryota</taxon>
        <taxon>Sar</taxon>
        <taxon>Alveolata</taxon>
        <taxon>Dinophyceae</taxon>
        <taxon>Suessiales</taxon>
        <taxon>Symbiodiniaceae</taxon>
        <taxon>Symbiodinium</taxon>
    </lineage>
</organism>
<comment type="caution">
    <text evidence="2">The sequence shown here is derived from an EMBL/GenBank/DDBJ whole genome shotgun (WGS) entry which is preliminary data.</text>
</comment>
<dbReference type="EMBL" id="CAJNJA010045460">
    <property type="protein sequence ID" value="CAE7809758.1"/>
    <property type="molecule type" value="Genomic_DNA"/>
</dbReference>
<dbReference type="Proteomes" id="UP000601435">
    <property type="component" value="Unassembled WGS sequence"/>
</dbReference>
<protein>
    <submittedName>
        <fullName evidence="2">Uncharacterized protein</fullName>
    </submittedName>
</protein>
<accession>A0A812Z2Z9</accession>
<proteinExistence type="predicted"/>
<reference evidence="2" key="1">
    <citation type="submission" date="2021-02" db="EMBL/GenBank/DDBJ databases">
        <authorList>
            <person name="Dougan E. K."/>
            <person name="Rhodes N."/>
            <person name="Thang M."/>
            <person name="Chan C."/>
        </authorList>
    </citation>
    <scope>NUCLEOTIDE SEQUENCE</scope>
</reference>
<dbReference type="OrthoDB" id="10401137at2759"/>
<name>A0A812Z2Z9_9DINO</name>